<protein>
    <submittedName>
        <fullName evidence="1">Uncharacterized protein</fullName>
    </submittedName>
</protein>
<evidence type="ECO:0000313" key="3">
    <source>
        <dbReference type="Proteomes" id="UP000298663"/>
    </source>
</evidence>
<dbReference type="Proteomes" id="UP000298663">
    <property type="component" value="Unassembled WGS sequence"/>
</dbReference>
<evidence type="ECO:0000313" key="1">
    <source>
        <dbReference type="EMBL" id="TKR75785.1"/>
    </source>
</evidence>
<proteinExistence type="predicted"/>
<name>A0A4V6A1J6_STECR</name>
<reference evidence="1" key="3">
    <citation type="journal article" date="2019" name="G3 (Bethesda)">
        <title>Hybrid Assembly of the Genome of the Entomopathogenic Nematode Steinernema carpocapsae Identifies the X-Chromosome.</title>
        <authorList>
            <person name="Serra L."/>
            <person name="Macchietto M."/>
            <person name="Macias-Munoz A."/>
            <person name="McGill C.J."/>
            <person name="Rodriguez I.M."/>
            <person name="Rodriguez B."/>
            <person name="Murad R."/>
            <person name="Mortazavi A."/>
        </authorList>
    </citation>
    <scope>NUCLEOTIDE SEQUENCE</scope>
    <source>
        <strain evidence="1">ALL</strain>
    </source>
</reference>
<organism evidence="1 3">
    <name type="scientific">Steinernema carpocapsae</name>
    <name type="common">Entomopathogenic nematode</name>
    <dbReference type="NCBI Taxonomy" id="34508"/>
    <lineage>
        <taxon>Eukaryota</taxon>
        <taxon>Metazoa</taxon>
        <taxon>Ecdysozoa</taxon>
        <taxon>Nematoda</taxon>
        <taxon>Chromadorea</taxon>
        <taxon>Rhabditida</taxon>
        <taxon>Tylenchina</taxon>
        <taxon>Panagrolaimomorpha</taxon>
        <taxon>Strongyloidoidea</taxon>
        <taxon>Steinernematidae</taxon>
        <taxon>Steinernema</taxon>
    </lineage>
</organism>
<keyword evidence="3" id="KW-1185">Reference proteome</keyword>
<dbReference type="EMBL" id="AZBU02000005">
    <property type="protein sequence ID" value="TKR75791.1"/>
    <property type="molecule type" value="Genomic_DNA"/>
</dbReference>
<sequence>MKLAAIANTTGSATVKALSTRKKESETGSFRLTLNTLQEAATLDENFLFDDVILYAVPFINSAFQLYS</sequence>
<gene>
    <name evidence="1" type="ORF">L596_017027</name>
    <name evidence="2" type="ORF">L596_017033</name>
</gene>
<dbReference type="AlphaFoldDB" id="A0A4V6A1J6"/>
<reference evidence="1" key="1">
    <citation type="submission" date="2013-11" db="EMBL/GenBank/DDBJ databases">
        <authorList>
            <person name="Sternberg P."/>
            <person name="Dillman A."/>
            <person name="Macchietto M."/>
        </authorList>
    </citation>
    <scope>NUCLEOTIDE SEQUENCE</scope>
    <source>
        <strain evidence="1">ALL</strain>
    </source>
</reference>
<accession>A0A4V6A1J6</accession>
<dbReference type="EMBL" id="AZBU02000005">
    <property type="protein sequence ID" value="TKR75785.1"/>
    <property type="molecule type" value="Genomic_DNA"/>
</dbReference>
<comment type="caution">
    <text evidence="1">The sequence shown here is derived from an EMBL/GenBank/DDBJ whole genome shotgun (WGS) entry which is preliminary data.</text>
</comment>
<evidence type="ECO:0000313" key="2">
    <source>
        <dbReference type="EMBL" id="TKR75791.1"/>
    </source>
</evidence>
<reference evidence="1 3" key="2">
    <citation type="journal article" date="2015" name="Genome Biol.">
        <title>Comparative genomics of Steinernema reveals deeply conserved gene regulatory networks.</title>
        <authorList>
            <person name="Dillman A.R."/>
            <person name="Macchietto M."/>
            <person name="Porter C.F."/>
            <person name="Rogers A."/>
            <person name="Williams B."/>
            <person name="Antoshechkin I."/>
            <person name="Lee M.M."/>
            <person name="Goodwin Z."/>
            <person name="Lu X."/>
            <person name="Lewis E.E."/>
            <person name="Goodrich-Blair H."/>
            <person name="Stock S.P."/>
            <person name="Adams B.J."/>
            <person name="Sternberg P.W."/>
            <person name="Mortazavi A."/>
        </authorList>
    </citation>
    <scope>NUCLEOTIDE SEQUENCE [LARGE SCALE GENOMIC DNA]</scope>
    <source>
        <strain evidence="1 3">ALL</strain>
    </source>
</reference>